<dbReference type="AlphaFoldDB" id="A0A8H7CEL5"/>
<protein>
    <submittedName>
        <fullName evidence="2">Uncharacterized protein</fullName>
    </submittedName>
</protein>
<name>A0A8H7CEL5_9AGAR</name>
<dbReference type="Gene3D" id="3.40.630.10">
    <property type="entry name" value="Zn peptidases"/>
    <property type="match status" value="1"/>
</dbReference>
<keyword evidence="1" id="KW-1133">Transmembrane helix</keyword>
<dbReference type="Proteomes" id="UP000620124">
    <property type="component" value="Unassembled WGS sequence"/>
</dbReference>
<reference evidence="2" key="1">
    <citation type="submission" date="2020-05" db="EMBL/GenBank/DDBJ databases">
        <title>Mycena genomes resolve the evolution of fungal bioluminescence.</title>
        <authorList>
            <person name="Tsai I.J."/>
        </authorList>
    </citation>
    <scope>NUCLEOTIDE SEQUENCE</scope>
    <source>
        <strain evidence="2">CCC161011</strain>
    </source>
</reference>
<comment type="caution">
    <text evidence="2">The sequence shown here is derived from an EMBL/GenBank/DDBJ whole genome shotgun (WGS) entry which is preliminary data.</text>
</comment>
<evidence type="ECO:0000313" key="3">
    <source>
        <dbReference type="Proteomes" id="UP000620124"/>
    </source>
</evidence>
<sequence length="179" mass="19648">MYHDDARTSLSLLSWMDCKTDAFIARLGLAVAISSISASGPIRRGTGKQVDLEAHVMDDQTIHLPSAIFVCISELLANLMFFLEGMEENGSEGLDGAGGGRGTVVKGVDVACITRTPVLTRSRPENPDFPNGNNWSQLGIIVELSSIIMYYNIGYVLFCLRQFAPIWYQLSSIIWLSDI</sequence>
<dbReference type="EMBL" id="JACAZI010000030">
    <property type="protein sequence ID" value="KAF7333147.1"/>
    <property type="molecule type" value="Genomic_DNA"/>
</dbReference>
<accession>A0A8H7CEL5</accession>
<keyword evidence="1" id="KW-0812">Transmembrane</keyword>
<proteinExistence type="predicted"/>
<feature type="transmembrane region" description="Helical" evidence="1">
    <location>
        <begin position="138"/>
        <end position="160"/>
    </location>
</feature>
<keyword evidence="1" id="KW-0472">Membrane</keyword>
<organism evidence="2 3">
    <name type="scientific">Mycena venus</name>
    <dbReference type="NCBI Taxonomy" id="2733690"/>
    <lineage>
        <taxon>Eukaryota</taxon>
        <taxon>Fungi</taxon>
        <taxon>Dikarya</taxon>
        <taxon>Basidiomycota</taxon>
        <taxon>Agaricomycotina</taxon>
        <taxon>Agaricomycetes</taxon>
        <taxon>Agaricomycetidae</taxon>
        <taxon>Agaricales</taxon>
        <taxon>Marasmiineae</taxon>
        <taxon>Mycenaceae</taxon>
        <taxon>Mycena</taxon>
    </lineage>
</organism>
<feature type="transmembrane region" description="Helical" evidence="1">
    <location>
        <begin position="23"/>
        <end position="42"/>
    </location>
</feature>
<keyword evidence="3" id="KW-1185">Reference proteome</keyword>
<feature type="transmembrane region" description="Helical" evidence="1">
    <location>
        <begin position="62"/>
        <end position="83"/>
    </location>
</feature>
<evidence type="ECO:0000256" key="1">
    <source>
        <dbReference type="SAM" id="Phobius"/>
    </source>
</evidence>
<evidence type="ECO:0000313" key="2">
    <source>
        <dbReference type="EMBL" id="KAF7333147.1"/>
    </source>
</evidence>
<gene>
    <name evidence="2" type="ORF">MVEN_02380400</name>
</gene>